<accession>A0A381QCP5</accession>
<organism evidence="1">
    <name type="scientific">marine metagenome</name>
    <dbReference type="NCBI Taxonomy" id="408172"/>
    <lineage>
        <taxon>unclassified sequences</taxon>
        <taxon>metagenomes</taxon>
        <taxon>ecological metagenomes</taxon>
    </lineage>
</organism>
<proteinExistence type="predicted"/>
<protein>
    <submittedName>
        <fullName evidence="1">Uncharacterized protein</fullName>
    </submittedName>
</protein>
<name>A0A381QCP5_9ZZZZ</name>
<dbReference type="AlphaFoldDB" id="A0A381QCP5"/>
<sequence length="33" mass="3987">MTFIWFLLCDFTASMSMSEALELIVELQRYRIK</sequence>
<evidence type="ECO:0000313" key="1">
    <source>
        <dbReference type="EMBL" id="SUZ76644.1"/>
    </source>
</evidence>
<reference evidence="1" key="1">
    <citation type="submission" date="2018-05" db="EMBL/GenBank/DDBJ databases">
        <authorList>
            <person name="Lanie J.A."/>
            <person name="Ng W.-L."/>
            <person name="Kazmierczak K.M."/>
            <person name="Andrzejewski T.M."/>
            <person name="Davidsen T.M."/>
            <person name="Wayne K.J."/>
            <person name="Tettelin H."/>
            <person name="Glass J.I."/>
            <person name="Rusch D."/>
            <person name="Podicherti R."/>
            <person name="Tsui H.-C.T."/>
            <person name="Winkler M.E."/>
        </authorList>
    </citation>
    <scope>NUCLEOTIDE SEQUENCE</scope>
</reference>
<gene>
    <name evidence="1" type="ORF">METZ01_LOCUS29498</name>
</gene>
<dbReference type="EMBL" id="UINC01001286">
    <property type="protein sequence ID" value="SUZ76644.1"/>
    <property type="molecule type" value="Genomic_DNA"/>
</dbReference>